<dbReference type="EMBL" id="CAJNNW010025816">
    <property type="protein sequence ID" value="CAE8680024.1"/>
    <property type="molecule type" value="Genomic_DNA"/>
</dbReference>
<accession>A0A813JM02</accession>
<name>A0A813JM02_POLGL</name>
<dbReference type="PANTHER" id="PTHR39290">
    <property type="entry name" value="C3H1-TYPE DOMAIN-CONTAINING PROTEIN-RELATED"/>
    <property type="match status" value="1"/>
</dbReference>
<dbReference type="AlphaFoldDB" id="A0A813JM02"/>
<dbReference type="PANTHER" id="PTHR39290:SF6">
    <property type="entry name" value="S-ADENOSYL-L-METHIONINE-DEPENDENT METHYLTRANSFERASES SUPERFAMILY PROTEIN"/>
    <property type="match status" value="1"/>
</dbReference>
<organism evidence="1 2">
    <name type="scientific">Polarella glacialis</name>
    <name type="common">Dinoflagellate</name>
    <dbReference type="NCBI Taxonomy" id="89957"/>
    <lineage>
        <taxon>Eukaryota</taxon>
        <taxon>Sar</taxon>
        <taxon>Alveolata</taxon>
        <taxon>Dinophyceae</taxon>
        <taxon>Suessiales</taxon>
        <taxon>Suessiaceae</taxon>
        <taxon>Polarella</taxon>
    </lineage>
</organism>
<evidence type="ECO:0000313" key="2">
    <source>
        <dbReference type="Proteomes" id="UP000626109"/>
    </source>
</evidence>
<sequence length="407" mass="43362">MAFRCAANLYGLSSTRSACTGLICKDARLARRCAATAVVLSASAATSWLQRRSVLKCEGWVSEHSFAQPEEVKAIILVWKGTLPSTLGEVAEAFAKATASLSDDASLALLVAAAFGRFLALTAWEPHAEGSRTQDFLTSLEAPAERMGGNISARELLSSGSPEAVSCGQAVLDLLHFADFADAVMAAAKGQSSRKVIEQLQEALGRHAAMLYCRFVRSAKISNGVPSDWASAARNAVAGTYAFPLLGEEEAAEVAERLRSLGVRMLIDPLAGTGLHARLLAEQGLEVKASDAQPGGPGGLCWFPVEAKVLQEDSSAPAGGTRNAGSLEPLELDSALLLSWPPRNESAAVALSSFSGTVLVLVGDRGLWTGCETFHKMMNEGWDQAESLSILRWPRMEDDIRIYRRRA</sequence>
<dbReference type="Proteomes" id="UP000626109">
    <property type="component" value="Unassembled WGS sequence"/>
</dbReference>
<evidence type="ECO:0000313" key="1">
    <source>
        <dbReference type="EMBL" id="CAE8680024.1"/>
    </source>
</evidence>
<reference evidence="1" key="1">
    <citation type="submission" date="2021-02" db="EMBL/GenBank/DDBJ databases">
        <authorList>
            <person name="Dougan E. K."/>
            <person name="Rhodes N."/>
            <person name="Thang M."/>
            <person name="Chan C."/>
        </authorList>
    </citation>
    <scope>NUCLEOTIDE SEQUENCE</scope>
</reference>
<protein>
    <submittedName>
        <fullName evidence="1">Uncharacterized protein</fullName>
    </submittedName>
</protein>
<proteinExistence type="predicted"/>
<gene>
    <name evidence="1" type="ORF">PGLA2088_LOCUS21682</name>
</gene>
<comment type="caution">
    <text evidence="1">The sequence shown here is derived from an EMBL/GenBank/DDBJ whole genome shotgun (WGS) entry which is preliminary data.</text>
</comment>